<feature type="compositionally biased region" description="Basic and acidic residues" evidence="5">
    <location>
        <begin position="622"/>
        <end position="640"/>
    </location>
</feature>
<evidence type="ECO:0000259" key="6">
    <source>
        <dbReference type="PROSITE" id="PS50016"/>
    </source>
</evidence>
<dbReference type="AlphaFoldDB" id="A0ABD3AK15"/>
<feature type="compositionally biased region" description="Basic and acidic residues" evidence="5">
    <location>
        <begin position="768"/>
        <end position="781"/>
    </location>
</feature>
<dbReference type="SMART" id="SM00249">
    <property type="entry name" value="PHD"/>
    <property type="match status" value="1"/>
</dbReference>
<dbReference type="EMBL" id="JBJUIK010000004">
    <property type="protein sequence ID" value="KAL3531526.1"/>
    <property type="molecule type" value="Genomic_DNA"/>
</dbReference>
<feature type="compositionally biased region" description="Polar residues" evidence="5">
    <location>
        <begin position="329"/>
        <end position="339"/>
    </location>
</feature>
<dbReference type="InterPro" id="IPR036420">
    <property type="entry name" value="BRCT_dom_sf"/>
</dbReference>
<dbReference type="Gene3D" id="3.30.40.10">
    <property type="entry name" value="Zinc/RING finger domain, C3HC4 (zinc finger)"/>
    <property type="match status" value="1"/>
</dbReference>
<gene>
    <name evidence="8" type="ORF">ACH5RR_010848</name>
</gene>
<feature type="region of interest" description="Disordered" evidence="5">
    <location>
        <begin position="480"/>
        <end position="820"/>
    </location>
</feature>
<evidence type="ECO:0000259" key="7">
    <source>
        <dbReference type="PROSITE" id="PS50172"/>
    </source>
</evidence>
<evidence type="ECO:0000313" key="9">
    <source>
        <dbReference type="Proteomes" id="UP001630127"/>
    </source>
</evidence>
<reference evidence="8 9" key="1">
    <citation type="submission" date="2024-11" db="EMBL/GenBank/DDBJ databases">
        <title>A near-complete genome assembly of Cinchona calisaya.</title>
        <authorList>
            <person name="Lian D.C."/>
            <person name="Zhao X.W."/>
            <person name="Wei L."/>
        </authorList>
    </citation>
    <scope>NUCLEOTIDE SEQUENCE [LARGE SCALE GENOMIC DNA]</scope>
    <source>
        <tissue evidence="8">Nenye</tissue>
    </source>
</reference>
<dbReference type="PANTHER" id="PTHR47181:SF2">
    <property type="entry name" value="BRCA1 C TERMINUS DOMAIN CONTAINING PROTEIN, EXPRESSED"/>
    <property type="match status" value="1"/>
</dbReference>
<feature type="domain" description="PHD-type" evidence="6">
    <location>
        <begin position="1160"/>
        <end position="1216"/>
    </location>
</feature>
<keyword evidence="3" id="KW-0862">Zinc</keyword>
<dbReference type="InterPro" id="IPR013083">
    <property type="entry name" value="Znf_RING/FYVE/PHD"/>
</dbReference>
<dbReference type="Pfam" id="PF12738">
    <property type="entry name" value="PTCB-BRCT"/>
    <property type="match status" value="1"/>
</dbReference>
<feature type="compositionally biased region" description="Basic residues" evidence="5">
    <location>
        <begin position="549"/>
        <end position="558"/>
    </location>
</feature>
<feature type="region of interest" description="Disordered" evidence="5">
    <location>
        <begin position="860"/>
        <end position="882"/>
    </location>
</feature>
<keyword evidence="1" id="KW-0479">Metal-binding</keyword>
<evidence type="ECO:0000313" key="8">
    <source>
        <dbReference type="EMBL" id="KAL3531526.1"/>
    </source>
</evidence>
<comment type="caution">
    <text evidence="8">The sequence shown here is derived from an EMBL/GenBank/DDBJ whole genome shotgun (WGS) entry which is preliminary data.</text>
</comment>
<organism evidence="8 9">
    <name type="scientific">Cinchona calisaya</name>
    <dbReference type="NCBI Taxonomy" id="153742"/>
    <lineage>
        <taxon>Eukaryota</taxon>
        <taxon>Viridiplantae</taxon>
        <taxon>Streptophyta</taxon>
        <taxon>Embryophyta</taxon>
        <taxon>Tracheophyta</taxon>
        <taxon>Spermatophyta</taxon>
        <taxon>Magnoliopsida</taxon>
        <taxon>eudicotyledons</taxon>
        <taxon>Gunneridae</taxon>
        <taxon>Pentapetalae</taxon>
        <taxon>asterids</taxon>
        <taxon>lamiids</taxon>
        <taxon>Gentianales</taxon>
        <taxon>Rubiaceae</taxon>
        <taxon>Cinchonoideae</taxon>
        <taxon>Cinchoneae</taxon>
        <taxon>Cinchona</taxon>
    </lineage>
</organism>
<dbReference type="PROSITE" id="PS50172">
    <property type="entry name" value="BRCT"/>
    <property type="match status" value="3"/>
</dbReference>
<protein>
    <recommendedName>
        <fullName evidence="10">BRCT domain-containing protein</fullName>
    </recommendedName>
</protein>
<feature type="compositionally biased region" description="Basic and acidic residues" evidence="5">
    <location>
        <begin position="480"/>
        <end position="492"/>
    </location>
</feature>
<evidence type="ECO:0000256" key="5">
    <source>
        <dbReference type="SAM" id="MobiDB-lite"/>
    </source>
</evidence>
<evidence type="ECO:0000256" key="3">
    <source>
        <dbReference type="ARBA" id="ARBA00022833"/>
    </source>
</evidence>
<keyword evidence="9" id="KW-1185">Reference proteome</keyword>
<feature type="domain" description="BRCT" evidence="7">
    <location>
        <begin position="109"/>
        <end position="193"/>
    </location>
</feature>
<dbReference type="InterPro" id="IPR011011">
    <property type="entry name" value="Znf_FYVE_PHD"/>
</dbReference>
<dbReference type="SUPFAM" id="SSF57903">
    <property type="entry name" value="FYVE/PHD zinc finger"/>
    <property type="match status" value="1"/>
</dbReference>
<dbReference type="Gene3D" id="3.40.50.10190">
    <property type="entry name" value="BRCT domain"/>
    <property type="match status" value="4"/>
</dbReference>
<feature type="region of interest" description="Disordered" evidence="5">
    <location>
        <begin position="287"/>
        <end position="341"/>
    </location>
</feature>
<feature type="compositionally biased region" description="Polar residues" evidence="5">
    <location>
        <begin position="289"/>
        <end position="300"/>
    </location>
</feature>
<name>A0ABD3AK15_9GENT</name>
<dbReference type="SMART" id="SM00292">
    <property type="entry name" value="BRCT"/>
    <property type="match status" value="4"/>
</dbReference>
<dbReference type="CDD" id="cd17738">
    <property type="entry name" value="BRCT_TopBP1_rpt7"/>
    <property type="match status" value="1"/>
</dbReference>
<evidence type="ECO:0000256" key="2">
    <source>
        <dbReference type="ARBA" id="ARBA00022771"/>
    </source>
</evidence>
<feature type="domain" description="BRCT" evidence="7">
    <location>
        <begin position="917"/>
        <end position="999"/>
    </location>
</feature>
<dbReference type="InterPro" id="IPR001965">
    <property type="entry name" value="Znf_PHD"/>
</dbReference>
<evidence type="ECO:0008006" key="10">
    <source>
        <dbReference type="Google" id="ProtNLM"/>
    </source>
</evidence>
<feature type="compositionally biased region" description="Polar residues" evidence="5">
    <location>
        <begin position="588"/>
        <end position="599"/>
    </location>
</feature>
<dbReference type="Pfam" id="PF00533">
    <property type="entry name" value="BRCT"/>
    <property type="match status" value="2"/>
</dbReference>
<accession>A0ABD3AK15</accession>
<dbReference type="Pfam" id="PF00628">
    <property type="entry name" value="PHD"/>
    <property type="match status" value="1"/>
</dbReference>
<evidence type="ECO:0000256" key="4">
    <source>
        <dbReference type="PROSITE-ProRule" id="PRU00146"/>
    </source>
</evidence>
<dbReference type="InterPro" id="IPR044254">
    <property type="entry name" value="At4g02110-like"/>
</dbReference>
<keyword evidence="2 4" id="KW-0863">Zinc-finger</keyword>
<evidence type="ECO:0000256" key="1">
    <source>
        <dbReference type="ARBA" id="ARBA00022723"/>
    </source>
</evidence>
<dbReference type="SUPFAM" id="SSF52113">
    <property type="entry name" value="BRCT domain"/>
    <property type="match status" value="3"/>
</dbReference>
<dbReference type="PANTHER" id="PTHR47181">
    <property type="entry name" value="BRCA1 C TERMINUS DOMAIN CONTAINING PROTEIN, EXPRESSED"/>
    <property type="match status" value="1"/>
</dbReference>
<proteinExistence type="predicted"/>
<feature type="compositionally biased region" description="Polar residues" evidence="5">
    <location>
        <begin position="495"/>
        <end position="517"/>
    </location>
</feature>
<dbReference type="GO" id="GO:0008270">
    <property type="term" value="F:zinc ion binding"/>
    <property type="evidence" value="ECO:0007669"/>
    <property type="project" value="UniProtKB-KW"/>
</dbReference>
<dbReference type="InterPro" id="IPR019787">
    <property type="entry name" value="Znf_PHD-finger"/>
</dbReference>
<dbReference type="PROSITE" id="PS50016">
    <property type="entry name" value="ZF_PHD_2"/>
    <property type="match status" value="1"/>
</dbReference>
<dbReference type="InterPro" id="IPR001357">
    <property type="entry name" value="BRCT_dom"/>
</dbReference>
<feature type="compositionally biased region" description="Basic residues" evidence="5">
    <location>
        <begin position="732"/>
        <end position="746"/>
    </location>
</feature>
<dbReference type="Proteomes" id="UP001630127">
    <property type="component" value="Unassembled WGS sequence"/>
</dbReference>
<feature type="domain" description="BRCT" evidence="7">
    <location>
        <begin position="6"/>
        <end position="96"/>
    </location>
</feature>
<feature type="compositionally biased region" description="Basic and acidic residues" evidence="5">
    <location>
        <begin position="810"/>
        <end position="820"/>
    </location>
</feature>
<dbReference type="CDD" id="cd17730">
    <property type="entry name" value="BRCT_PAXIP1_rpt4"/>
    <property type="match status" value="1"/>
</dbReference>
<sequence length="1235" mass="135627">MENEDSASGIFVGVHFVLLGFDSISQQKIRSMIVDGGGVDAGRYGPHCTHVIVDKVVYDDPICVAARSDGKTLVTGLWVQHSFDVGMRVDPSSILYRPLRDLNGIPGAKSFVVCLTGYQRQDREDIMTMVGLMGANFSKPLVANKVTHLICYKFEGEKYELAKKLMKIKLINHRWLEDCLRTWQILPEADYDKSGYELDMMEAQAKDSEDEAQDIDTKQKGEKGVIAISESLSAKEKEAECEQIQSQKATPSRCVEVLGSFDSTTGRKSRSGVSLNSLDETLLPENGCELTSASNSNKKSPLSDASKLSAPSYSRKTPRKASLPLEPVQSESNAGSSPVANLGKHRVSDCLILSSSKKEEDGTVSNGVKSPLMKILSPMRDGQSGLLPVKRKADIPSSSSKLQRTEHISDFISEGSVVVESAGKLAPEPLMNELLGVISHSPENDSCFVAKSADLSHVQHCAYNILDKVIPEIRPQISSEKRKSIQLDDKPESANVCSSRPETAVNDSSKPQNTLQDESLPPATKVIEVAKSNTTVGSDFPGGDASSRSKPHGRKLLAKKTLGSKPSFGRGKALNQKGSIYINEKVSPKNSASTSLAQNETEDPEKFVSPESIEVGPPTSDAEMHEDIKVASESGNEEKIGIGLMDDETEAPENKEDNEINAMVNEEKFSDIKGPNSVNTRAGEKAGTKNIQNDDSIMDLEDQVVSSAAPGERTDQSELVFGGNAEEENIMRGKKCRLTTTKKKNLPKVARLGKSMEGNRTSGPFSGKRTEESESVLRDNTGEENIMNGRKGPLTTNKKNSVPIGAKLGKSKEGDRRKGAKFELNSEKAKTTNTTESHVVVDRDMTPAPVGMTNNSVEVEKENRSVHTGGTNVNHDKQKVGKLTRRSNIKSLKSDGAEPGSESVGQILKAKIEPVWFILSGHKLQRKEFQKVIKHLKGSVCRDSHQWSYQATHFIVPDPIRRTEKFFAAAASGRWILKTDYLTASNEAGRFLTEEPYEWHKKGLSEDGAINLEAPRKWRLLRERTGHGAFYKMRIIIYGECIAPPLDTLKRVVKGGDGIILATSPPYTRFLQSGVDFAIVSSGMPRVDIWVQEFLRHEIPCVSADYLVEYVCKPGYSLDRHVQYNTLAWAEKSLKNLVNRMEEIVEDSTPEEDDDDNNDDITCQVCGSRDRGDVMLICGDESGSSGCGIGTHIDCCDPPLEEIPEGNWYCSKCRNRNTKRALKDYGISISTSKRQ</sequence>